<dbReference type="EMBL" id="VXIV02002113">
    <property type="protein sequence ID" value="KAF6027266.1"/>
    <property type="molecule type" value="Genomic_DNA"/>
</dbReference>
<organism evidence="1 2">
    <name type="scientific">Bugula neritina</name>
    <name type="common">Brown bryozoan</name>
    <name type="synonym">Sertularia neritina</name>
    <dbReference type="NCBI Taxonomy" id="10212"/>
    <lineage>
        <taxon>Eukaryota</taxon>
        <taxon>Metazoa</taxon>
        <taxon>Spiralia</taxon>
        <taxon>Lophotrochozoa</taxon>
        <taxon>Bryozoa</taxon>
        <taxon>Gymnolaemata</taxon>
        <taxon>Cheilostomatida</taxon>
        <taxon>Flustrina</taxon>
        <taxon>Buguloidea</taxon>
        <taxon>Bugulidae</taxon>
        <taxon>Bugula</taxon>
    </lineage>
</organism>
<comment type="caution">
    <text evidence="1">The sequence shown here is derived from an EMBL/GenBank/DDBJ whole genome shotgun (WGS) entry which is preliminary data.</text>
</comment>
<accession>A0A7J7JPB7</accession>
<protein>
    <submittedName>
        <fullName evidence="1">Uncharacterized protein</fullName>
    </submittedName>
</protein>
<sequence>MPSTTLCTLKGVQPSPYSLKLLDLSLSILQTLTVGNFTISENIVGQWSAFHVLLSWPSSHPISRHVQRLWLYSHMFLYAAV</sequence>
<reference evidence="1" key="1">
    <citation type="submission" date="2020-06" db="EMBL/GenBank/DDBJ databases">
        <title>Draft genome of Bugula neritina, a colonial animal packing powerful symbionts and potential medicines.</title>
        <authorList>
            <person name="Rayko M."/>
        </authorList>
    </citation>
    <scope>NUCLEOTIDE SEQUENCE [LARGE SCALE GENOMIC DNA]</scope>
    <source>
        <strain evidence="1">Kwan_BN1</strain>
    </source>
</reference>
<gene>
    <name evidence="1" type="ORF">EB796_014415</name>
</gene>
<evidence type="ECO:0000313" key="2">
    <source>
        <dbReference type="Proteomes" id="UP000593567"/>
    </source>
</evidence>
<dbReference type="AlphaFoldDB" id="A0A7J7JPB7"/>
<dbReference type="Proteomes" id="UP000593567">
    <property type="component" value="Unassembled WGS sequence"/>
</dbReference>
<evidence type="ECO:0000313" key="1">
    <source>
        <dbReference type="EMBL" id="KAF6027266.1"/>
    </source>
</evidence>
<keyword evidence="2" id="KW-1185">Reference proteome</keyword>
<name>A0A7J7JPB7_BUGNE</name>
<proteinExistence type="predicted"/>